<dbReference type="EMBL" id="JBHMAF010000193">
    <property type="protein sequence ID" value="MFB9761410.1"/>
    <property type="molecule type" value="Genomic_DNA"/>
</dbReference>
<dbReference type="Gene3D" id="3.30.470.20">
    <property type="entry name" value="ATP-grasp fold, B domain"/>
    <property type="match status" value="1"/>
</dbReference>
<dbReference type="Pfam" id="PF02655">
    <property type="entry name" value="ATP-grasp_3"/>
    <property type="match status" value="1"/>
</dbReference>
<gene>
    <name evidence="2" type="ORF">ACFFMS_24490</name>
</gene>
<keyword evidence="3" id="KW-1185">Reference proteome</keyword>
<dbReference type="Gene3D" id="3.40.50.20">
    <property type="match status" value="1"/>
</dbReference>
<dbReference type="RefSeq" id="WP_379951587.1">
    <property type="nucleotide sequence ID" value="NZ_JBHMAF010000193.1"/>
</dbReference>
<feature type="domain" description="ATP-grasp fold PylC-type" evidence="1">
    <location>
        <begin position="120"/>
        <end position="280"/>
    </location>
</feature>
<dbReference type="SUPFAM" id="SSF56059">
    <property type="entry name" value="Glutathione synthetase ATP-binding domain-like"/>
    <property type="match status" value="1"/>
</dbReference>
<evidence type="ECO:0000313" key="3">
    <source>
        <dbReference type="Proteomes" id="UP001589609"/>
    </source>
</evidence>
<accession>A0ABV5WLG2</accession>
<dbReference type="NCBIfam" id="NF005315">
    <property type="entry name" value="PRK06849.1"/>
    <property type="match status" value="1"/>
</dbReference>
<comment type="caution">
    <text evidence="2">The sequence shown here is derived from an EMBL/GenBank/DDBJ whole genome shotgun (WGS) entry which is preliminary data.</text>
</comment>
<evidence type="ECO:0000259" key="1">
    <source>
        <dbReference type="Pfam" id="PF02655"/>
    </source>
</evidence>
<dbReference type="SUPFAM" id="SSF51735">
    <property type="entry name" value="NAD(P)-binding Rossmann-fold domains"/>
    <property type="match status" value="1"/>
</dbReference>
<dbReference type="InterPro" id="IPR036291">
    <property type="entry name" value="NAD(P)-bd_dom_sf"/>
</dbReference>
<protein>
    <submittedName>
        <fullName evidence="2">ATP-grasp domain-containing protein</fullName>
    </submittedName>
</protein>
<dbReference type="Proteomes" id="UP001589609">
    <property type="component" value="Unassembled WGS sequence"/>
</dbReference>
<name>A0ABV5WLG2_9BACI</name>
<proteinExistence type="predicted"/>
<evidence type="ECO:0000313" key="2">
    <source>
        <dbReference type="EMBL" id="MFB9761410.1"/>
    </source>
</evidence>
<reference evidence="2 3" key="1">
    <citation type="submission" date="2024-09" db="EMBL/GenBank/DDBJ databases">
        <authorList>
            <person name="Sun Q."/>
            <person name="Mori K."/>
        </authorList>
    </citation>
    <scope>NUCLEOTIDE SEQUENCE [LARGE SCALE GENOMIC DNA]</scope>
    <source>
        <strain evidence="2 3">JCM 11201</strain>
    </source>
</reference>
<sequence length="387" mass="44449">MSTSYEPKNILVTGARAPVTLHLCRLLQSQGLQVYAADSCPYAVTKVSNAVKKFLQVPSPKFETALFVQTMTKIIEDYHIDLIIPTCEETFYIAKYKEYFESYCSVLVDDIDTLNVLHNKAEFIRFTNEFGWDAPVTIETDGSFSYQEKIEQLHIKEFVLKPVYSRFSDSVRFVTKSELLSQEKPLGVGWLIQEKLDGTQYCSYTIAKNGKLLAHSVYQTEFTAGLGATIAFQHTECDPIFSFVSILVEKLKYSGQIAFDFIVTKDGKVYPIECNPRTTSGLHLFSSDIVSVFVGTNTEDVLFPNKETKMALTLALLLYGGSFLWDGKVRKRWFQVITSHRDITYLHRDKKPFFYQFYSVCKLWRESRKRNISLLQQTTYDISWDGE</sequence>
<organism evidence="2 3">
    <name type="scientific">Ectobacillus funiculus</name>
    <dbReference type="NCBI Taxonomy" id="137993"/>
    <lineage>
        <taxon>Bacteria</taxon>
        <taxon>Bacillati</taxon>
        <taxon>Bacillota</taxon>
        <taxon>Bacilli</taxon>
        <taxon>Bacillales</taxon>
        <taxon>Bacillaceae</taxon>
        <taxon>Ectobacillus</taxon>
    </lineage>
</organism>
<dbReference type="InterPro" id="IPR003806">
    <property type="entry name" value="ATP-grasp_PylC-type"/>
</dbReference>